<protein>
    <submittedName>
        <fullName evidence="1">Uncharacterized protein</fullName>
    </submittedName>
</protein>
<dbReference type="Proteomes" id="UP001062846">
    <property type="component" value="Chromosome 11"/>
</dbReference>
<keyword evidence="2" id="KW-1185">Reference proteome</keyword>
<evidence type="ECO:0000313" key="2">
    <source>
        <dbReference type="Proteomes" id="UP001062846"/>
    </source>
</evidence>
<sequence>MLTSNPSDRASDGSDLISATNDREPFIAEMRSEPSNARSDNLKVRSTVLRTPMHITIPQLDCCGVSRTPT</sequence>
<dbReference type="EMBL" id="CM046398">
    <property type="protein sequence ID" value="KAI8531539.1"/>
    <property type="molecule type" value="Genomic_DNA"/>
</dbReference>
<organism evidence="1 2">
    <name type="scientific">Rhododendron molle</name>
    <name type="common">Chinese azalea</name>
    <name type="synonym">Azalea mollis</name>
    <dbReference type="NCBI Taxonomy" id="49168"/>
    <lineage>
        <taxon>Eukaryota</taxon>
        <taxon>Viridiplantae</taxon>
        <taxon>Streptophyta</taxon>
        <taxon>Embryophyta</taxon>
        <taxon>Tracheophyta</taxon>
        <taxon>Spermatophyta</taxon>
        <taxon>Magnoliopsida</taxon>
        <taxon>eudicotyledons</taxon>
        <taxon>Gunneridae</taxon>
        <taxon>Pentapetalae</taxon>
        <taxon>asterids</taxon>
        <taxon>Ericales</taxon>
        <taxon>Ericaceae</taxon>
        <taxon>Ericoideae</taxon>
        <taxon>Rhodoreae</taxon>
        <taxon>Rhododendron</taxon>
    </lineage>
</organism>
<accession>A0ACC0LSD6</accession>
<proteinExistence type="predicted"/>
<reference evidence="1" key="1">
    <citation type="submission" date="2022-02" db="EMBL/GenBank/DDBJ databases">
        <title>Plant Genome Project.</title>
        <authorList>
            <person name="Zhang R.-G."/>
        </authorList>
    </citation>
    <scope>NUCLEOTIDE SEQUENCE</scope>
    <source>
        <strain evidence="1">AT1</strain>
    </source>
</reference>
<comment type="caution">
    <text evidence="1">The sequence shown here is derived from an EMBL/GenBank/DDBJ whole genome shotgun (WGS) entry which is preliminary data.</text>
</comment>
<evidence type="ECO:0000313" key="1">
    <source>
        <dbReference type="EMBL" id="KAI8531539.1"/>
    </source>
</evidence>
<name>A0ACC0LSD6_RHOML</name>
<gene>
    <name evidence="1" type="ORF">RHMOL_Rhmol11G0144400</name>
</gene>